<evidence type="ECO:0000256" key="1">
    <source>
        <dbReference type="SAM" id="Phobius"/>
    </source>
</evidence>
<dbReference type="Proteomes" id="UP000473525">
    <property type="component" value="Unassembled WGS sequence"/>
</dbReference>
<comment type="caution">
    <text evidence="2">The sequence shown here is derived from an EMBL/GenBank/DDBJ whole genome shotgun (WGS) entry which is preliminary data.</text>
</comment>
<dbReference type="RefSeq" id="WP_157344316.1">
    <property type="nucleotide sequence ID" value="NZ_WSEK01000004.1"/>
</dbReference>
<dbReference type="AlphaFoldDB" id="A0A6L6XXC4"/>
<reference evidence="2 3" key="1">
    <citation type="submission" date="2019-12" db="EMBL/GenBank/DDBJ databases">
        <authorList>
            <person name="Huq M.A."/>
        </authorList>
    </citation>
    <scope>NUCLEOTIDE SEQUENCE [LARGE SCALE GENOMIC DNA]</scope>
    <source>
        <strain evidence="2 3">MAH-18</strain>
    </source>
</reference>
<gene>
    <name evidence="2" type="ORF">GON03_18085</name>
</gene>
<evidence type="ECO:0000313" key="2">
    <source>
        <dbReference type="EMBL" id="MVQ51096.1"/>
    </source>
</evidence>
<sequence>MSDVRDYEVPDERRTWIYWTAAALLVLLIVISLFTFDAARSTVQAQDKAGQLIAALEKTGARTPSEDQVVRVLGSDGGAICEDPGEALRRATLYGMLTNGAAGPGQRPVIADKRVVEFQLLVVQIYCPDELDDFRDAVDDLDLDEGVID</sequence>
<proteinExistence type="predicted"/>
<dbReference type="EMBL" id="WSEK01000004">
    <property type="protein sequence ID" value="MVQ51096.1"/>
    <property type="molecule type" value="Genomic_DNA"/>
</dbReference>
<keyword evidence="3" id="KW-1185">Reference proteome</keyword>
<keyword evidence="1" id="KW-0472">Membrane</keyword>
<feature type="transmembrane region" description="Helical" evidence="1">
    <location>
        <begin position="16"/>
        <end position="36"/>
    </location>
</feature>
<accession>A0A6L6XXC4</accession>
<evidence type="ECO:0000313" key="3">
    <source>
        <dbReference type="Proteomes" id="UP000473525"/>
    </source>
</evidence>
<protein>
    <submittedName>
        <fullName evidence="2">Uncharacterized protein</fullName>
    </submittedName>
</protein>
<keyword evidence="1" id="KW-0812">Transmembrane</keyword>
<name>A0A6L6XXC4_9ACTN</name>
<organism evidence="2 3">
    <name type="scientific">Nocardioides agri</name>
    <dbReference type="NCBI Taxonomy" id="2682843"/>
    <lineage>
        <taxon>Bacteria</taxon>
        <taxon>Bacillati</taxon>
        <taxon>Actinomycetota</taxon>
        <taxon>Actinomycetes</taxon>
        <taxon>Propionibacteriales</taxon>
        <taxon>Nocardioidaceae</taxon>
        <taxon>Nocardioides</taxon>
    </lineage>
</organism>
<keyword evidence="1" id="KW-1133">Transmembrane helix</keyword>